<keyword evidence="7" id="KW-1133">Transmembrane helix</keyword>
<dbReference type="InterPro" id="IPR003594">
    <property type="entry name" value="HATPase_dom"/>
</dbReference>
<dbReference type="Gene3D" id="3.30.565.10">
    <property type="entry name" value="Histidine kinase-like ATPase, C-terminal domain"/>
    <property type="match status" value="1"/>
</dbReference>
<feature type="compositionally biased region" description="Low complexity" evidence="6">
    <location>
        <begin position="279"/>
        <end position="290"/>
    </location>
</feature>
<evidence type="ECO:0000256" key="1">
    <source>
        <dbReference type="ARBA" id="ARBA00000085"/>
    </source>
</evidence>
<keyword evidence="3" id="KW-0597">Phosphoprotein</keyword>
<feature type="transmembrane region" description="Helical" evidence="7">
    <location>
        <begin position="12"/>
        <end position="35"/>
    </location>
</feature>
<sequence>MFRARLGVRTRILAIALIPSLTLLVVGVGAAGYLVDRGNHGKQWAEAMQSAIDPTRQLLNAIQQERRLTLAHLAGDPNAAAELATTRPRVDAAFQALIEASNPLRELDSETIGDNVGDFVTLGQQLALVRTGADARALPTPDAYTFYTRVLDVITIGTQLAQRSAPDPAVVVQLALSTRLIYGIEAVSRSNALAEAALVDGSGVVALPEEFVAQVGAHHTMLPQLAGELEPAYRDKMQALLASPAWQRLSAMEHALMQRTMDPPTESSGSGGQTGTGSGRTTSRGTSDDTPVPLPSTIEEWQAAAAEVDNALLDIWDLHNTNAQQLARDSATESAAASLALGVTVVLMSLIAFLVSLVLANRFIRRLKRMRDQTLALADERLPDMLRRLRDGEPVDPEQEAPRLDFGRDELGAVATAFEHAHAAAVTAAITEARTREGVRAVFLNIAHRSQIVVHRQLEILDAAEQREEDPAMLETLFRLDHLATRERRNAENLIILGGGEPGRRWRNPVPLIDLVRSAIGETLDYTRVRLGTLPQSRIAGNGVADLVHLLAELVDNATSFSPPQSRVEVTGNIVGKGLVVEISDQGMGMDADELARVNEMLADPPDFGVASLSADSRLGLFVVGQLAARHDISVRLSESDYGGVRAIVLVPSKLLLPGETGPAPSDPVTEPRRRPALPAPSEPATRAVESAPAQTATLLADPPPAQAPQPAEPASHPAEPVQRTADGRPALPRRNRQTSLAPQLAQPVTPQPAAQRPRTAEQARDLMSAIENGTRQGRKPLPADDSVAQAPPSSTPKEQEG</sequence>
<dbReference type="EMBL" id="VBUT01000006">
    <property type="protein sequence ID" value="TLF76649.1"/>
    <property type="molecule type" value="Genomic_DNA"/>
</dbReference>
<dbReference type="EC" id="2.7.13.3" evidence="2"/>
<evidence type="ECO:0000256" key="5">
    <source>
        <dbReference type="ARBA" id="ARBA00022777"/>
    </source>
</evidence>
<gene>
    <name evidence="9" type="ORF">FEK34_17235</name>
</gene>
<dbReference type="PANTHER" id="PTHR45436:SF5">
    <property type="entry name" value="SENSOR HISTIDINE KINASE TRCS"/>
    <property type="match status" value="1"/>
</dbReference>
<dbReference type="Gene3D" id="6.10.340.10">
    <property type="match status" value="1"/>
</dbReference>
<evidence type="ECO:0000313" key="10">
    <source>
        <dbReference type="Proteomes" id="UP000306378"/>
    </source>
</evidence>
<reference evidence="9 10" key="1">
    <citation type="submission" date="2019-05" db="EMBL/GenBank/DDBJ databases">
        <title>Genomes sequences of two Nocardia cyriacigeorgica environmental isolates, type strains Nocardia asteroides ATCC 19247 and Nocardia cyriacigeorgica DSM 44484.</title>
        <authorList>
            <person name="Vautrin F."/>
            <person name="Bergeron E."/>
            <person name="Dubost A."/>
            <person name="Abrouk D."/>
            <person name="Rodriguez Nava V."/>
            <person name="Pujic P."/>
        </authorList>
    </citation>
    <scope>NUCLEOTIDE SEQUENCE [LARGE SCALE GENOMIC DNA]</scope>
    <source>
        <strain evidence="9 10">EML 446</strain>
    </source>
</reference>
<dbReference type="GO" id="GO:0004673">
    <property type="term" value="F:protein histidine kinase activity"/>
    <property type="evidence" value="ECO:0007669"/>
    <property type="project" value="UniProtKB-EC"/>
</dbReference>
<evidence type="ECO:0000256" key="3">
    <source>
        <dbReference type="ARBA" id="ARBA00022553"/>
    </source>
</evidence>
<keyword evidence="4" id="KW-0808">Transferase</keyword>
<feature type="region of interest" description="Disordered" evidence="6">
    <location>
        <begin position="656"/>
        <end position="802"/>
    </location>
</feature>
<feature type="region of interest" description="Disordered" evidence="6">
    <location>
        <begin position="260"/>
        <end position="295"/>
    </location>
</feature>
<protein>
    <recommendedName>
        <fullName evidence="2">histidine kinase</fullName>
        <ecNumber evidence="2">2.7.13.3</ecNumber>
    </recommendedName>
</protein>
<dbReference type="PANTHER" id="PTHR45436">
    <property type="entry name" value="SENSOR HISTIDINE KINASE YKOH"/>
    <property type="match status" value="1"/>
</dbReference>
<evidence type="ECO:0000256" key="6">
    <source>
        <dbReference type="SAM" id="MobiDB-lite"/>
    </source>
</evidence>
<evidence type="ECO:0000256" key="2">
    <source>
        <dbReference type="ARBA" id="ARBA00012438"/>
    </source>
</evidence>
<feature type="domain" description="Histidine kinase/HSP90-like ATPase" evidence="8">
    <location>
        <begin position="542"/>
        <end position="655"/>
    </location>
</feature>
<accession>A0A5R8NLT3</accession>
<evidence type="ECO:0000256" key="7">
    <source>
        <dbReference type="SAM" id="Phobius"/>
    </source>
</evidence>
<feature type="compositionally biased region" description="Low complexity" evidence="6">
    <location>
        <begin position="692"/>
        <end position="701"/>
    </location>
</feature>
<dbReference type="GO" id="GO:0005886">
    <property type="term" value="C:plasma membrane"/>
    <property type="evidence" value="ECO:0007669"/>
    <property type="project" value="TreeGrafter"/>
</dbReference>
<keyword evidence="7" id="KW-0472">Membrane</keyword>
<comment type="caution">
    <text evidence="9">The sequence shown here is derived from an EMBL/GenBank/DDBJ whole genome shotgun (WGS) entry which is preliminary data.</text>
</comment>
<dbReference type="AlphaFoldDB" id="A0A5R8NLT3"/>
<dbReference type="RefSeq" id="WP_138448817.1">
    <property type="nucleotide sequence ID" value="NZ_VBUT01000006.1"/>
</dbReference>
<dbReference type="GO" id="GO:0000160">
    <property type="term" value="P:phosphorelay signal transduction system"/>
    <property type="evidence" value="ECO:0007669"/>
    <property type="project" value="TreeGrafter"/>
</dbReference>
<proteinExistence type="predicted"/>
<dbReference type="SUPFAM" id="SSF55874">
    <property type="entry name" value="ATPase domain of HSP90 chaperone/DNA topoisomerase II/histidine kinase"/>
    <property type="match status" value="1"/>
</dbReference>
<organism evidence="9 10">
    <name type="scientific">Nocardia cyriacigeorgica</name>
    <dbReference type="NCBI Taxonomy" id="135487"/>
    <lineage>
        <taxon>Bacteria</taxon>
        <taxon>Bacillati</taxon>
        <taxon>Actinomycetota</taxon>
        <taxon>Actinomycetes</taxon>
        <taxon>Mycobacteriales</taxon>
        <taxon>Nocardiaceae</taxon>
        <taxon>Nocardia</taxon>
    </lineage>
</organism>
<evidence type="ECO:0000256" key="4">
    <source>
        <dbReference type="ARBA" id="ARBA00022679"/>
    </source>
</evidence>
<evidence type="ECO:0000313" key="9">
    <source>
        <dbReference type="EMBL" id="TLF76649.1"/>
    </source>
</evidence>
<evidence type="ECO:0000259" key="8">
    <source>
        <dbReference type="SMART" id="SM00387"/>
    </source>
</evidence>
<dbReference type="InterPro" id="IPR050428">
    <property type="entry name" value="TCS_sensor_his_kinase"/>
</dbReference>
<comment type="catalytic activity">
    <reaction evidence="1">
        <text>ATP + protein L-histidine = ADP + protein N-phospho-L-histidine.</text>
        <dbReference type="EC" id="2.7.13.3"/>
    </reaction>
</comment>
<feature type="compositionally biased region" description="Polar residues" evidence="6">
    <location>
        <begin position="792"/>
        <end position="802"/>
    </location>
</feature>
<dbReference type="InterPro" id="IPR036890">
    <property type="entry name" value="HATPase_C_sf"/>
</dbReference>
<feature type="compositionally biased region" description="Gly residues" evidence="6">
    <location>
        <begin position="269"/>
        <end position="278"/>
    </location>
</feature>
<feature type="compositionally biased region" description="Pro residues" evidence="6">
    <location>
        <begin position="702"/>
        <end position="712"/>
    </location>
</feature>
<dbReference type="Proteomes" id="UP000306378">
    <property type="component" value="Unassembled WGS sequence"/>
</dbReference>
<keyword evidence="7" id="KW-0812">Transmembrane</keyword>
<dbReference type="Pfam" id="PF02518">
    <property type="entry name" value="HATPase_c"/>
    <property type="match status" value="1"/>
</dbReference>
<keyword evidence="5" id="KW-0418">Kinase</keyword>
<dbReference type="SMART" id="SM00387">
    <property type="entry name" value="HATPase_c"/>
    <property type="match status" value="1"/>
</dbReference>
<dbReference type="InterPro" id="IPR013587">
    <property type="entry name" value="Nitrate/nitrite_sensing"/>
</dbReference>
<feature type="transmembrane region" description="Helical" evidence="7">
    <location>
        <begin position="335"/>
        <end position="360"/>
    </location>
</feature>
<dbReference type="Pfam" id="PF08376">
    <property type="entry name" value="NIT"/>
    <property type="match status" value="1"/>
</dbReference>
<name>A0A5R8NLT3_9NOCA</name>